<evidence type="ECO:0000313" key="1">
    <source>
        <dbReference type="EMBL" id="KAG8181241.1"/>
    </source>
</evidence>
<dbReference type="Proteomes" id="UP000827092">
    <property type="component" value="Unassembled WGS sequence"/>
</dbReference>
<name>A0AAV6UC97_9ARAC</name>
<protein>
    <submittedName>
        <fullName evidence="1">Uncharacterized protein</fullName>
    </submittedName>
</protein>
<reference evidence="1 2" key="1">
    <citation type="journal article" date="2022" name="Nat. Ecol. Evol.">
        <title>A masculinizing supergene underlies an exaggerated male reproductive morph in a spider.</title>
        <authorList>
            <person name="Hendrickx F."/>
            <person name="De Corte Z."/>
            <person name="Sonet G."/>
            <person name="Van Belleghem S.M."/>
            <person name="Kostlbacher S."/>
            <person name="Vangestel C."/>
        </authorList>
    </citation>
    <scope>NUCLEOTIDE SEQUENCE [LARGE SCALE GENOMIC DNA]</scope>
    <source>
        <strain evidence="1">W744_W776</strain>
    </source>
</reference>
<accession>A0AAV6UC97</accession>
<evidence type="ECO:0000313" key="2">
    <source>
        <dbReference type="Proteomes" id="UP000827092"/>
    </source>
</evidence>
<dbReference type="AlphaFoldDB" id="A0AAV6UC97"/>
<comment type="caution">
    <text evidence="1">The sequence shown here is derived from an EMBL/GenBank/DDBJ whole genome shotgun (WGS) entry which is preliminary data.</text>
</comment>
<sequence>MFPTSVPQEENHVLQKIPQEDLFVLGVDMEDCFLWPEIRSPKPYEIKSPQNQRRALNTVDIAANLGPELQKGISEK</sequence>
<organism evidence="1 2">
    <name type="scientific">Oedothorax gibbosus</name>
    <dbReference type="NCBI Taxonomy" id="931172"/>
    <lineage>
        <taxon>Eukaryota</taxon>
        <taxon>Metazoa</taxon>
        <taxon>Ecdysozoa</taxon>
        <taxon>Arthropoda</taxon>
        <taxon>Chelicerata</taxon>
        <taxon>Arachnida</taxon>
        <taxon>Araneae</taxon>
        <taxon>Araneomorphae</taxon>
        <taxon>Entelegynae</taxon>
        <taxon>Araneoidea</taxon>
        <taxon>Linyphiidae</taxon>
        <taxon>Erigoninae</taxon>
        <taxon>Oedothorax</taxon>
    </lineage>
</organism>
<dbReference type="EMBL" id="JAFNEN010000526">
    <property type="protein sequence ID" value="KAG8181241.1"/>
    <property type="molecule type" value="Genomic_DNA"/>
</dbReference>
<keyword evidence="2" id="KW-1185">Reference proteome</keyword>
<gene>
    <name evidence="1" type="ORF">JTE90_027909</name>
</gene>
<proteinExistence type="predicted"/>